<keyword evidence="2" id="KW-1003">Cell membrane</keyword>
<dbReference type="GO" id="GO:0005886">
    <property type="term" value="C:plasma membrane"/>
    <property type="evidence" value="ECO:0007669"/>
    <property type="project" value="UniProtKB-SubCell"/>
</dbReference>
<evidence type="ECO:0000256" key="5">
    <source>
        <dbReference type="ARBA" id="ARBA00023136"/>
    </source>
</evidence>
<feature type="transmembrane region" description="Helical" evidence="6">
    <location>
        <begin position="12"/>
        <end position="31"/>
    </location>
</feature>
<keyword evidence="5 6" id="KW-0472">Membrane</keyword>
<comment type="subcellular location">
    <subcellularLocation>
        <location evidence="1">Cell membrane</location>
        <topology evidence="1">Multi-pass membrane protein</topology>
    </subcellularLocation>
</comment>
<feature type="transmembrane region" description="Helical" evidence="6">
    <location>
        <begin position="232"/>
        <end position="258"/>
    </location>
</feature>
<protein>
    <submittedName>
        <fullName evidence="7">ABC transporter permease</fullName>
    </submittedName>
</protein>
<evidence type="ECO:0000313" key="7">
    <source>
        <dbReference type="EMBL" id="QGH35395.1"/>
    </source>
</evidence>
<feature type="transmembrane region" description="Helical" evidence="6">
    <location>
        <begin position="63"/>
        <end position="84"/>
    </location>
</feature>
<dbReference type="PANTHER" id="PTHR43370">
    <property type="entry name" value="SUGAR ABC TRANSPORTER INTEGRAL MEMBRANE PROTEIN-RELATED"/>
    <property type="match status" value="1"/>
</dbReference>
<feature type="transmembrane region" description="Helical" evidence="6">
    <location>
        <begin position="38"/>
        <end position="57"/>
    </location>
</feature>
<proteinExistence type="predicted"/>
<dbReference type="GO" id="GO:0022857">
    <property type="term" value="F:transmembrane transporter activity"/>
    <property type="evidence" value="ECO:0007669"/>
    <property type="project" value="InterPro"/>
</dbReference>
<evidence type="ECO:0000256" key="3">
    <source>
        <dbReference type="ARBA" id="ARBA00022692"/>
    </source>
</evidence>
<dbReference type="RefSeq" id="WP_153791784.1">
    <property type="nucleotide sequence ID" value="NZ_CP045915.1"/>
</dbReference>
<evidence type="ECO:0000256" key="6">
    <source>
        <dbReference type="SAM" id="Phobius"/>
    </source>
</evidence>
<name>A0A5Q2TL73_9BACI</name>
<dbReference type="CDD" id="cd06580">
    <property type="entry name" value="TM_PBP1_transp_TpRbsC_like"/>
    <property type="match status" value="1"/>
</dbReference>
<dbReference type="KEGG" id="grc:GI584_15635"/>
<dbReference type="Proteomes" id="UP000339690">
    <property type="component" value="Chromosome"/>
</dbReference>
<evidence type="ECO:0000256" key="4">
    <source>
        <dbReference type="ARBA" id="ARBA00022989"/>
    </source>
</evidence>
<accession>A0A5Q2TL73</accession>
<sequence length="307" mass="32769">MENLFDLSLINSTIRMMAPLLLAGLGGAICARVGIFNVGLDGLMLIAAFIGVAANVFTNNIWISILLAIIGTMLFSLLFGYMIIHLKANMIVTGIALNFLAIGVTTFALRTIFGVQGAYYNNEMVGLPTWRIPIIDDIPVVGNLLSGQSPVVYLGIIATIGMYIFLKKSVLGSHYDAVGINQVAAKSQGVKIKTIQYQAIIISGILCALGGVQLSLGQVTMFSENMTGGRGFIALVATMLGQSNPIGVFLAGGLFGFTEAISIRLQGLNIPTNFTLMLPYVITILAMFVFKDRTQLSAMKNSQGSSR</sequence>
<organism evidence="7 8">
    <name type="scientific">Gracilibacillus salitolerans</name>
    <dbReference type="NCBI Taxonomy" id="2663022"/>
    <lineage>
        <taxon>Bacteria</taxon>
        <taxon>Bacillati</taxon>
        <taxon>Bacillota</taxon>
        <taxon>Bacilli</taxon>
        <taxon>Bacillales</taxon>
        <taxon>Bacillaceae</taxon>
        <taxon>Gracilibacillus</taxon>
    </lineage>
</organism>
<evidence type="ECO:0000256" key="2">
    <source>
        <dbReference type="ARBA" id="ARBA00022475"/>
    </source>
</evidence>
<dbReference type="PANTHER" id="PTHR43370:SF1">
    <property type="entry name" value="GUANOSINE ABC TRANSPORTER PERMEASE PROTEIN NUPQ"/>
    <property type="match status" value="1"/>
</dbReference>
<feature type="transmembrane region" description="Helical" evidence="6">
    <location>
        <begin position="195"/>
        <end position="212"/>
    </location>
</feature>
<keyword evidence="4 6" id="KW-1133">Transmembrane helix</keyword>
<gene>
    <name evidence="7" type="ORF">GI584_15635</name>
</gene>
<dbReference type="EMBL" id="CP045915">
    <property type="protein sequence ID" value="QGH35395.1"/>
    <property type="molecule type" value="Genomic_DNA"/>
</dbReference>
<feature type="transmembrane region" description="Helical" evidence="6">
    <location>
        <begin position="150"/>
        <end position="166"/>
    </location>
</feature>
<evidence type="ECO:0000256" key="1">
    <source>
        <dbReference type="ARBA" id="ARBA00004651"/>
    </source>
</evidence>
<reference evidence="7 8" key="1">
    <citation type="submission" date="2019-11" db="EMBL/GenBank/DDBJ databases">
        <title>Gracilibacillus salitolerans sp. nov., a moderate halophile isolated from a saline soil in northwest China.</title>
        <authorList>
            <person name="Gan L."/>
        </authorList>
    </citation>
    <scope>NUCLEOTIDE SEQUENCE [LARGE SCALE GENOMIC DNA]</scope>
    <source>
        <strain evidence="7 8">SCU50</strain>
    </source>
</reference>
<dbReference type="AlphaFoldDB" id="A0A5Q2TL73"/>
<keyword evidence="8" id="KW-1185">Reference proteome</keyword>
<evidence type="ECO:0000313" key="8">
    <source>
        <dbReference type="Proteomes" id="UP000339690"/>
    </source>
</evidence>
<keyword evidence="3 6" id="KW-0812">Transmembrane</keyword>
<feature type="transmembrane region" description="Helical" evidence="6">
    <location>
        <begin position="270"/>
        <end position="290"/>
    </location>
</feature>
<dbReference type="Pfam" id="PF02653">
    <property type="entry name" value="BPD_transp_2"/>
    <property type="match status" value="1"/>
</dbReference>
<dbReference type="InterPro" id="IPR001851">
    <property type="entry name" value="ABC_transp_permease"/>
</dbReference>
<feature type="transmembrane region" description="Helical" evidence="6">
    <location>
        <begin position="91"/>
        <end position="113"/>
    </location>
</feature>